<evidence type="ECO:0008006" key="3">
    <source>
        <dbReference type="Google" id="ProtNLM"/>
    </source>
</evidence>
<comment type="caution">
    <text evidence="1">The sequence shown here is derived from an EMBL/GenBank/DDBJ whole genome shotgun (WGS) entry which is preliminary data.</text>
</comment>
<protein>
    <recommendedName>
        <fullName evidence="3">6-bladed beta-propeller</fullName>
    </recommendedName>
</protein>
<dbReference type="PROSITE" id="PS51257">
    <property type="entry name" value="PROKAR_LIPOPROTEIN"/>
    <property type="match status" value="1"/>
</dbReference>
<evidence type="ECO:0000313" key="1">
    <source>
        <dbReference type="EMBL" id="RHA76705.1"/>
    </source>
</evidence>
<organism evidence="1 2">
    <name type="scientific">Phocaeicola coprophilus</name>
    <dbReference type="NCBI Taxonomy" id="387090"/>
    <lineage>
        <taxon>Bacteria</taxon>
        <taxon>Pseudomonadati</taxon>
        <taxon>Bacteroidota</taxon>
        <taxon>Bacteroidia</taxon>
        <taxon>Bacteroidales</taxon>
        <taxon>Bacteroidaceae</taxon>
        <taxon>Phocaeicola</taxon>
    </lineage>
</organism>
<dbReference type="Pfam" id="PF15869">
    <property type="entry name" value="TolB_like"/>
    <property type="match status" value="1"/>
</dbReference>
<gene>
    <name evidence="1" type="ORF">DW921_05865</name>
</gene>
<proteinExistence type="predicted"/>
<evidence type="ECO:0000313" key="2">
    <source>
        <dbReference type="Proteomes" id="UP000283855"/>
    </source>
</evidence>
<dbReference type="RefSeq" id="WP_118400199.1">
    <property type="nucleotide sequence ID" value="NZ_CABJGD010000009.1"/>
</dbReference>
<reference evidence="1 2" key="1">
    <citation type="submission" date="2018-08" db="EMBL/GenBank/DDBJ databases">
        <title>A genome reference for cultivated species of the human gut microbiota.</title>
        <authorList>
            <person name="Zou Y."/>
            <person name="Xue W."/>
            <person name="Luo G."/>
        </authorList>
    </citation>
    <scope>NUCLEOTIDE SEQUENCE [LARGE SCALE GENOMIC DNA]</scope>
    <source>
        <strain evidence="1 2">AM42-38</strain>
    </source>
</reference>
<sequence length="339" mass="38717">MYRVEIIILLLFSLCSCQQGEKGEEIGLFHKQIDLEENLILGAPVDMKCVDDNLIIIDANSDAFFHWIKLPDFKYMGKYGELGQGPGEWLKAKTLHVFQDTLYCYDSYKSELLQIIPDDDAGKLTFRSCHRFGKDLTIDLFPLSQSRLCAYGCFEHGMLHVTDTAGMLLQVTRDFLARDRTESMLSNQLRFMAYQGCMDTDGKGNVAYLMADSKQCYVYSLVEDSLAEIFSDQSSYPFYKPEGNEGFSVSFKPENKFGYQDITADESGFYGLYSGKSFQDYQQKAFESSLVEAYTWKGALKALYRFDIPVLCFCIDKKRDVFYAITNNPDPVLVCFPLL</sequence>
<dbReference type="AlphaFoldDB" id="A0A413T1E8"/>
<dbReference type="EMBL" id="QSFT01000009">
    <property type="protein sequence ID" value="RHA76705.1"/>
    <property type="molecule type" value="Genomic_DNA"/>
</dbReference>
<accession>A0A413T1E8</accession>
<dbReference type="Proteomes" id="UP000283855">
    <property type="component" value="Unassembled WGS sequence"/>
</dbReference>
<name>A0A413T1E8_9BACT</name>